<dbReference type="InterPro" id="IPR036249">
    <property type="entry name" value="Thioredoxin-like_sf"/>
</dbReference>
<reference evidence="5" key="2">
    <citation type="submission" date="2020-05" db="UniProtKB">
        <authorList>
            <consortium name="EnsemblMetazoa"/>
        </authorList>
    </citation>
    <scope>IDENTIFICATION</scope>
    <source>
        <strain evidence="5">USDA</strain>
    </source>
</reference>
<dbReference type="SFLD" id="SFLDS00019">
    <property type="entry name" value="Glutathione_Transferase_(cytos"/>
    <property type="match status" value="1"/>
</dbReference>
<dbReference type="PROSITE" id="PS50405">
    <property type="entry name" value="GST_CTER"/>
    <property type="match status" value="1"/>
</dbReference>
<dbReference type="SFLD" id="SFLDG01153">
    <property type="entry name" value="Main.4:_Theta-like"/>
    <property type="match status" value="1"/>
</dbReference>
<dbReference type="AlphaFoldDB" id="A0A1I8NQE5"/>
<dbReference type="PANTHER" id="PTHR43969:SF9">
    <property type="entry name" value="GLUTATHIONE S TRANSFERASE D10, ISOFORM A-RELATED"/>
    <property type="match status" value="1"/>
</dbReference>
<dbReference type="SUPFAM" id="SSF52833">
    <property type="entry name" value="Thioredoxin-like"/>
    <property type="match status" value="1"/>
</dbReference>
<comment type="subunit">
    <text evidence="2">Homodimer.</text>
</comment>
<gene>
    <name evidence="5" type="primary">106083139</name>
</gene>
<reference evidence="6" key="1">
    <citation type="submission" date="2015-05" db="EMBL/GenBank/DDBJ databases">
        <authorList>
            <person name="Wilson R.K."/>
            <person name="Warren W.C."/>
            <person name="Olafson P."/>
        </authorList>
    </citation>
    <scope>NUCLEOTIDE SEQUENCE [LARGE SCALE GENOMIC DNA]</scope>
    <source>
        <strain evidence="6">USDA</strain>
    </source>
</reference>
<accession>A0A1I8NQE5</accession>
<dbReference type="InterPro" id="IPR004045">
    <property type="entry name" value="Glutathione_S-Trfase_N"/>
</dbReference>
<dbReference type="VEuPathDB" id="VectorBase:SCAU001128"/>
<dbReference type="CDD" id="cd03045">
    <property type="entry name" value="GST_N_Delta_Epsilon"/>
    <property type="match status" value="1"/>
</dbReference>
<dbReference type="FunFam" id="3.40.30.10:FF:000034">
    <property type="entry name" value="glutathione S-transferase 1"/>
    <property type="match status" value="1"/>
</dbReference>
<evidence type="ECO:0000256" key="1">
    <source>
        <dbReference type="ARBA" id="ARBA00003701"/>
    </source>
</evidence>
<dbReference type="Gene3D" id="1.20.1050.10">
    <property type="match status" value="1"/>
</dbReference>
<evidence type="ECO:0000313" key="5">
    <source>
        <dbReference type="EnsemblMetazoa" id="SCAU001128-PA"/>
    </source>
</evidence>
<dbReference type="InterPro" id="IPR010987">
    <property type="entry name" value="Glutathione-S-Trfase_C-like"/>
</dbReference>
<protein>
    <recommendedName>
        <fullName evidence="7">Glutathione S-transferase 1-1</fullName>
    </recommendedName>
</protein>
<dbReference type="KEGG" id="scac:106083139"/>
<feature type="domain" description="GST C-terminal" evidence="4">
    <location>
        <begin position="87"/>
        <end position="208"/>
    </location>
</feature>
<dbReference type="PROSITE" id="PS50404">
    <property type="entry name" value="GST_NTER"/>
    <property type="match status" value="1"/>
</dbReference>
<evidence type="ECO:0000259" key="4">
    <source>
        <dbReference type="PROSITE" id="PS50405"/>
    </source>
</evidence>
<proteinExistence type="predicted"/>
<dbReference type="STRING" id="35570.A0A1I8NQE5"/>
<dbReference type="EnsemblMetazoa" id="SCAU001128-RA">
    <property type="protein sequence ID" value="SCAU001128-PA"/>
    <property type="gene ID" value="SCAU001128"/>
</dbReference>
<dbReference type="SUPFAM" id="SSF47616">
    <property type="entry name" value="GST C-terminal domain-like"/>
    <property type="match status" value="1"/>
</dbReference>
<dbReference type="CDD" id="cd03177">
    <property type="entry name" value="GST_C_Delta_Epsilon"/>
    <property type="match status" value="1"/>
</dbReference>
<dbReference type="GO" id="GO:0004364">
    <property type="term" value="F:glutathione transferase activity"/>
    <property type="evidence" value="ECO:0007669"/>
    <property type="project" value="TreeGrafter"/>
</dbReference>
<dbReference type="Pfam" id="PF00043">
    <property type="entry name" value="GST_C"/>
    <property type="match status" value="1"/>
</dbReference>
<dbReference type="OrthoDB" id="2309723at2759"/>
<evidence type="ECO:0000313" key="6">
    <source>
        <dbReference type="Proteomes" id="UP000095300"/>
    </source>
</evidence>
<organism evidence="5 6">
    <name type="scientific">Stomoxys calcitrans</name>
    <name type="common">Stable fly</name>
    <name type="synonym">Conops calcitrans</name>
    <dbReference type="NCBI Taxonomy" id="35570"/>
    <lineage>
        <taxon>Eukaryota</taxon>
        <taxon>Metazoa</taxon>
        <taxon>Ecdysozoa</taxon>
        <taxon>Arthropoda</taxon>
        <taxon>Hexapoda</taxon>
        <taxon>Insecta</taxon>
        <taxon>Pterygota</taxon>
        <taxon>Neoptera</taxon>
        <taxon>Endopterygota</taxon>
        <taxon>Diptera</taxon>
        <taxon>Brachycera</taxon>
        <taxon>Muscomorpha</taxon>
        <taxon>Muscoidea</taxon>
        <taxon>Muscidae</taxon>
        <taxon>Stomoxys</taxon>
    </lineage>
</organism>
<name>A0A1I8NQE5_STOCA</name>
<dbReference type="FunFam" id="1.20.1050.10:FF:000007">
    <property type="entry name" value="Glutathione S-transferase 1-1"/>
    <property type="match status" value="1"/>
</dbReference>
<dbReference type="InterPro" id="IPR040079">
    <property type="entry name" value="Glutathione_S-Trfase"/>
</dbReference>
<dbReference type="EnsemblMetazoa" id="SCAU001128-RB">
    <property type="protein sequence ID" value="SCAU001128-PB"/>
    <property type="gene ID" value="SCAU001128"/>
</dbReference>
<dbReference type="InterPro" id="IPR004046">
    <property type="entry name" value="GST_C"/>
</dbReference>
<dbReference type="PANTHER" id="PTHR43969">
    <property type="entry name" value="GLUTATHIONE S TRANSFERASE D10, ISOFORM A-RELATED"/>
    <property type="match status" value="1"/>
</dbReference>
<dbReference type="Proteomes" id="UP000095300">
    <property type="component" value="Unassembled WGS sequence"/>
</dbReference>
<evidence type="ECO:0000256" key="2">
    <source>
        <dbReference type="ARBA" id="ARBA00011738"/>
    </source>
</evidence>
<evidence type="ECO:0000259" key="3">
    <source>
        <dbReference type="PROSITE" id="PS50404"/>
    </source>
</evidence>
<feature type="domain" description="GST N-terminal" evidence="3">
    <location>
        <begin position="1"/>
        <end position="80"/>
    </location>
</feature>
<keyword evidence="6" id="KW-1185">Reference proteome</keyword>
<dbReference type="SFLD" id="SFLDG00358">
    <property type="entry name" value="Main_(cytGST)"/>
    <property type="match status" value="1"/>
</dbReference>
<comment type="function">
    <text evidence="1">Conjugation of reduced glutathione to a wide number of exogenous and endogenous hydrophobic electrophiles.</text>
</comment>
<dbReference type="Gene3D" id="3.40.30.10">
    <property type="entry name" value="Glutaredoxin"/>
    <property type="match status" value="1"/>
</dbReference>
<sequence>MDFYYMPLSPPCRSVLMTAKAVGVELNKKYLNLMAGEHMKPEFLKINPQHCVPTLVDGDFALWESRPIMIYLVEKYGKKDDSLYPCCPKKRAIINQRLYFDMGTLYKSFAEYYYPKSFYGKPLDEEAFKKLESAFEFLNTFLSGSKYVAGDSMTLADFAIMASLSTMVEVANVDISKYEKVAKWYNCLKDTVPAADENWEGIEEFKKFVNK</sequence>
<evidence type="ECO:0008006" key="7">
    <source>
        <dbReference type="Google" id="ProtNLM"/>
    </source>
</evidence>
<dbReference type="GO" id="GO:0006749">
    <property type="term" value="P:glutathione metabolic process"/>
    <property type="evidence" value="ECO:0007669"/>
    <property type="project" value="TreeGrafter"/>
</dbReference>
<dbReference type="Pfam" id="PF13417">
    <property type="entry name" value="GST_N_3"/>
    <property type="match status" value="1"/>
</dbReference>
<dbReference type="InterPro" id="IPR036282">
    <property type="entry name" value="Glutathione-S-Trfase_C_sf"/>
</dbReference>